<evidence type="ECO:0000256" key="1">
    <source>
        <dbReference type="SAM" id="SignalP"/>
    </source>
</evidence>
<evidence type="ECO:0000313" key="4">
    <source>
        <dbReference type="EMBL" id="MDR6378809.1"/>
    </source>
</evidence>
<gene>
    <name evidence="4" type="ORF">J2776_005531</name>
    <name evidence="3" type="ORF">J2793_006008</name>
</gene>
<name>A0AB73IKI2_9BURK</name>
<keyword evidence="5" id="KW-1185">Reference proteome</keyword>
<evidence type="ECO:0000313" key="3">
    <source>
        <dbReference type="EMBL" id="MDP9650535.1"/>
    </source>
</evidence>
<dbReference type="Gene3D" id="3.30.1340.30">
    <property type="match status" value="1"/>
</dbReference>
<dbReference type="Pfam" id="PF04972">
    <property type="entry name" value="BON"/>
    <property type="match status" value="1"/>
</dbReference>
<feature type="chain" id="PRO_5044501633" evidence="1">
    <location>
        <begin position="27"/>
        <end position="127"/>
    </location>
</feature>
<evidence type="ECO:0000313" key="5">
    <source>
        <dbReference type="Proteomes" id="UP001185254"/>
    </source>
</evidence>
<dbReference type="EMBL" id="JAVDQN010000006">
    <property type="protein sequence ID" value="MDR6378809.1"/>
    <property type="molecule type" value="Genomic_DNA"/>
</dbReference>
<dbReference type="RefSeq" id="WP_088174973.1">
    <property type="nucleotide sequence ID" value="NZ_JAQQDN010000018.1"/>
</dbReference>
<keyword evidence="1" id="KW-0732">Signal</keyword>
<dbReference type="Proteomes" id="UP001229486">
    <property type="component" value="Unassembled WGS sequence"/>
</dbReference>
<dbReference type="InterPro" id="IPR007055">
    <property type="entry name" value="BON_dom"/>
</dbReference>
<feature type="domain" description="BON" evidence="2">
    <location>
        <begin position="53"/>
        <end position="123"/>
    </location>
</feature>
<sequence length="127" mass="12898">MKLRHLVVSSGLAIAVAAFAYTPAFAADAAAAASDSTAATSKPAPTKKSVRAANRAFSKTVHKAIFKTKGLEQSTIAVFGDAKTGHVTLSGQIESEDQEGIAVNAAKKVPGVTSVSSKLTLREQGGG</sequence>
<dbReference type="PROSITE" id="PS50914">
    <property type="entry name" value="BON"/>
    <property type="match status" value="1"/>
</dbReference>
<protein>
    <submittedName>
        <fullName evidence="3">Osmotically-inducible protein OsmY</fullName>
    </submittedName>
</protein>
<dbReference type="EMBL" id="JAURTK010000010">
    <property type="protein sequence ID" value="MDP9650535.1"/>
    <property type="molecule type" value="Genomic_DNA"/>
</dbReference>
<evidence type="ECO:0000313" key="6">
    <source>
        <dbReference type="Proteomes" id="UP001229486"/>
    </source>
</evidence>
<evidence type="ECO:0000259" key="2">
    <source>
        <dbReference type="PROSITE" id="PS50914"/>
    </source>
</evidence>
<accession>A0AB73IKI2</accession>
<feature type="signal peptide" evidence="1">
    <location>
        <begin position="1"/>
        <end position="26"/>
    </location>
</feature>
<dbReference type="GeneID" id="97038389"/>
<comment type="caution">
    <text evidence="3">The sequence shown here is derived from an EMBL/GenBank/DDBJ whole genome shotgun (WGS) entry which is preliminary data.</text>
</comment>
<organism evidence="3 6">
    <name type="scientific">Paraburkholderia caledonica</name>
    <dbReference type="NCBI Taxonomy" id="134536"/>
    <lineage>
        <taxon>Bacteria</taxon>
        <taxon>Pseudomonadati</taxon>
        <taxon>Pseudomonadota</taxon>
        <taxon>Betaproteobacteria</taxon>
        <taxon>Burkholderiales</taxon>
        <taxon>Burkholderiaceae</taxon>
        <taxon>Paraburkholderia</taxon>
    </lineage>
</organism>
<reference evidence="3 5" key="1">
    <citation type="submission" date="2023-07" db="EMBL/GenBank/DDBJ databases">
        <title>Sorghum-associated microbial communities from plants grown in Nebraska, USA.</title>
        <authorList>
            <person name="Schachtman D."/>
        </authorList>
    </citation>
    <scope>NUCLEOTIDE SEQUENCE</scope>
    <source>
        <strain evidence="4 5">DS1039</strain>
        <strain evidence="3">DS1061</strain>
    </source>
</reference>
<dbReference type="AlphaFoldDB" id="A0AB73IKI2"/>
<proteinExistence type="predicted"/>
<dbReference type="Proteomes" id="UP001185254">
    <property type="component" value="Unassembled WGS sequence"/>
</dbReference>